<dbReference type="EC" id="3.4.21.88" evidence="12"/>
<evidence type="ECO:0000256" key="4">
    <source>
        <dbReference type="ARBA" id="ARBA00022763"/>
    </source>
</evidence>
<evidence type="ECO:0000256" key="13">
    <source>
        <dbReference type="RuleBase" id="RU003991"/>
    </source>
</evidence>
<dbReference type="InterPro" id="IPR036388">
    <property type="entry name" value="WH-like_DNA-bd_sf"/>
</dbReference>
<evidence type="ECO:0000313" key="16">
    <source>
        <dbReference type="EMBL" id="QGG46730.1"/>
    </source>
</evidence>
<feature type="domain" description="LexA repressor DNA-binding" evidence="15">
    <location>
        <begin position="2"/>
        <end position="64"/>
    </location>
</feature>
<dbReference type="NCBIfam" id="TIGR00498">
    <property type="entry name" value="lexA"/>
    <property type="match status" value="1"/>
</dbReference>
<dbReference type="Proteomes" id="UP000366051">
    <property type="component" value="Chromosome"/>
</dbReference>
<evidence type="ECO:0000256" key="3">
    <source>
        <dbReference type="ARBA" id="ARBA00022705"/>
    </source>
</evidence>
<dbReference type="Gene3D" id="1.10.10.10">
    <property type="entry name" value="Winged helix-like DNA-binding domain superfamily/Winged helix DNA-binding domain"/>
    <property type="match status" value="1"/>
</dbReference>
<dbReference type="InterPro" id="IPR050077">
    <property type="entry name" value="LexA_repressor"/>
</dbReference>
<keyword evidence="5 12" id="KW-0378">Hydrolase</keyword>
<feature type="active site" description="For autocatalytic cleavage activity" evidence="12">
    <location>
        <position position="157"/>
    </location>
</feature>
<evidence type="ECO:0000256" key="1">
    <source>
        <dbReference type="ARBA" id="ARBA00007484"/>
    </source>
</evidence>
<keyword evidence="4 12" id="KW-0227">DNA damage</keyword>
<dbReference type="InterPro" id="IPR039418">
    <property type="entry name" value="LexA-like"/>
</dbReference>
<dbReference type="AlphaFoldDB" id="A0A5Q2N324"/>
<organism evidence="16 17">
    <name type="scientific">Heliorestis convoluta</name>
    <dbReference type="NCBI Taxonomy" id="356322"/>
    <lineage>
        <taxon>Bacteria</taxon>
        <taxon>Bacillati</taxon>
        <taxon>Bacillota</taxon>
        <taxon>Clostridia</taxon>
        <taxon>Eubacteriales</taxon>
        <taxon>Heliobacteriaceae</taxon>
        <taxon>Heliorestis</taxon>
    </lineage>
</organism>
<gene>
    <name evidence="12" type="primary">lexA</name>
    <name evidence="16" type="ORF">FTV88_0551</name>
</gene>
<evidence type="ECO:0000256" key="10">
    <source>
        <dbReference type="ARBA" id="ARBA00023204"/>
    </source>
</evidence>
<evidence type="ECO:0000256" key="6">
    <source>
        <dbReference type="ARBA" id="ARBA00022813"/>
    </source>
</evidence>
<dbReference type="GO" id="GO:0009432">
    <property type="term" value="P:SOS response"/>
    <property type="evidence" value="ECO:0007669"/>
    <property type="project" value="UniProtKB-UniRule"/>
</dbReference>
<dbReference type="GO" id="GO:0006281">
    <property type="term" value="P:DNA repair"/>
    <property type="evidence" value="ECO:0007669"/>
    <property type="project" value="UniProtKB-UniRule"/>
</dbReference>
<dbReference type="InterPro" id="IPR015927">
    <property type="entry name" value="Peptidase_S24_S26A/B/C"/>
</dbReference>
<dbReference type="InterPro" id="IPR036390">
    <property type="entry name" value="WH_DNA-bd_sf"/>
</dbReference>
<evidence type="ECO:0000313" key="17">
    <source>
        <dbReference type="Proteomes" id="UP000366051"/>
    </source>
</evidence>
<accession>A0A5Q2N324</accession>
<dbReference type="InterPro" id="IPR036286">
    <property type="entry name" value="LexA/Signal_pep-like_sf"/>
</dbReference>
<dbReference type="Pfam" id="PF00717">
    <property type="entry name" value="Peptidase_S24"/>
    <property type="match status" value="1"/>
</dbReference>
<dbReference type="Pfam" id="PF01726">
    <property type="entry name" value="LexA_DNA_bind"/>
    <property type="match status" value="1"/>
</dbReference>
<evidence type="ECO:0000256" key="8">
    <source>
        <dbReference type="ARBA" id="ARBA00023125"/>
    </source>
</evidence>
<dbReference type="PRINTS" id="PR00726">
    <property type="entry name" value="LEXASERPTASE"/>
</dbReference>
<comment type="function">
    <text evidence="12">Represses a number of genes involved in the response to DNA damage (SOS response), including recA and lexA. In the presence of single-stranded DNA, RecA interacts with LexA causing an autocatalytic cleavage which disrupts the DNA-binding part of LexA, leading to derepression of the SOS regulon and eventually DNA repair.</text>
</comment>
<sequence length="197" mass="22265">MNLTPREKDLYHMLKDFVHAKGYPPSVREIGEKMGWASSSTVHLYLERLEKKGFIRKDPSKPRTIEIIGQRPDFHAIPLIGTVAAGMPLLAVECIEEYLPVAKTFVGEGDFFALRVKGDSMINAGIYNSDIVIVRQQQNVQNGEIAVALLEDEVTVKRFFKEDGQIRLQPENSDLEPIFSRDVTILGKVITLIRRLT</sequence>
<evidence type="ECO:0000256" key="11">
    <source>
        <dbReference type="ARBA" id="ARBA00023236"/>
    </source>
</evidence>
<keyword evidence="2 12" id="KW-0678">Repressor</keyword>
<keyword evidence="17" id="KW-1185">Reference proteome</keyword>
<dbReference type="InterPro" id="IPR006197">
    <property type="entry name" value="Peptidase_S24_LexA"/>
</dbReference>
<dbReference type="EMBL" id="CP045875">
    <property type="protein sequence ID" value="QGG46730.1"/>
    <property type="molecule type" value="Genomic_DNA"/>
</dbReference>
<dbReference type="KEGG" id="hcv:FTV88_0551"/>
<dbReference type="FunFam" id="2.10.109.10:FF:000001">
    <property type="entry name" value="LexA repressor"/>
    <property type="match status" value="1"/>
</dbReference>
<comment type="similarity">
    <text evidence="1 12 13">Belongs to the peptidase S24 family.</text>
</comment>
<keyword evidence="3 12" id="KW-0235">DNA replication</keyword>
<dbReference type="SUPFAM" id="SSF46785">
    <property type="entry name" value="Winged helix' DNA-binding domain"/>
    <property type="match status" value="1"/>
</dbReference>
<evidence type="ECO:0000256" key="5">
    <source>
        <dbReference type="ARBA" id="ARBA00022801"/>
    </source>
</evidence>
<keyword evidence="8 12" id="KW-0238">DNA-binding</keyword>
<dbReference type="OrthoDB" id="9802364at2"/>
<evidence type="ECO:0000256" key="12">
    <source>
        <dbReference type="HAMAP-Rule" id="MF_00015"/>
    </source>
</evidence>
<keyword evidence="9 12" id="KW-0804">Transcription</keyword>
<dbReference type="GO" id="GO:0003677">
    <property type="term" value="F:DNA binding"/>
    <property type="evidence" value="ECO:0007669"/>
    <property type="project" value="UniProtKB-UniRule"/>
</dbReference>
<dbReference type="HAMAP" id="MF_00015">
    <property type="entry name" value="LexA"/>
    <property type="match status" value="1"/>
</dbReference>
<evidence type="ECO:0000256" key="9">
    <source>
        <dbReference type="ARBA" id="ARBA00023163"/>
    </source>
</evidence>
<keyword evidence="6 12" id="KW-0068">Autocatalytic cleavage</keyword>
<dbReference type="GO" id="GO:0006508">
    <property type="term" value="P:proteolysis"/>
    <property type="evidence" value="ECO:0007669"/>
    <property type="project" value="InterPro"/>
</dbReference>
<evidence type="ECO:0000256" key="2">
    <source>
        <dbReference type="ARBA" id="ARBA00022491"/>
    </source>
</evidence>
<feature type="domain" description="Peptidase S24/S26A/S26B/S26C" evidence="14">
    <location>
        <begin position="78"/>
        <end position="190"/>
    </location>
</feature>
<dbReference type="RefSeq" id="WP_153726474.1">
    <property type="nucleotide sequence ID" value="NZ_CP045875.1"/>
</dbReference>
<keyword evidence="7 12" id="KW-0805">Transcription regulation</keyword>
<dbReference type="GO" id="GO:0045892">
    <property type="term" value="P:negative regulation of DNA-templated transcription"/>
    <property type="evidence" value="ECO:0007669"/>
    <property type="project" value="UniProtKB-UniRule"/>
</dbReference>
<evidence type="ECO:0000259" key="15">
    <source>
        <dbReference type="Pfam" id="PF01726"/>
    </source>
</evidence>
<dbReference type="InterPro" id="IPR006199">
    <property type="entry name" value="LexA_DNA-bd_dom"/>
</dbReference>
<comment type="subunit">
    <text evidence="12">Homodimer.</text>
</comment>
<protein>
    <recommendedName>
        <fullName evidence="12">LexA repressor</fullName>
        <ecNumber evidence="12">3.4.21.88</ecNumber>
    </recommendedName>
</protein>
<dbReference type="PANTHER" id="PTHR33516:SF2">
    <property type="entry name" value="LEXA REPRESSOR-RELATED"/>
    <property type="match status" value="1"/>
</dbReference>
<dbReference type="GO" id="GO:0006260">
    <property type="term" value="P:DNA replication"/>
    <property type="evidence" value="ECO:0007669"/>
    <property type="project" value="UniProtKB-UniRule"/>
</dbReference>
<feature type="site" description="Cleavage; by autolysis" evidence="12">
    <location>
        <begin position="85"/>
        <end position="86"/>
    </location>
</feature>
<dbReference type="PANTHER" id="PTHR33516">
    <property type="entry name" value="LEXA REPRESSOR"/>
    <property type="match status" value="1"/>
</dbReference>
<keyword evidence="11 12" id="KW-0742">SOS response</keyword>
<dbReference type="InterPro" id="IPR006200">
    <property type="entry name" value="LexA"/>
</dbReference>
<reference evidence="17" key="1">
    <citation type="submission" date="2019-11" db="EMBL/GenBank/DDBJ databases">
        <title>Genome sequence of Heliorestis convoluta strain HH, an alkaliphilic and minimalistic phototrophic bacterium from a soda lake in Egypt.</title>
        <authorList>
            <person name="Dewey E.D."/>
            <person name="Stokes L.M."/>
            <person name="Burchell B.M."/>
            <person name="Shaffer K.N."/>
            <person name="Huntington A.M."/>
            <person name="Baker J.M."/>
            <person name="Nadendla S."/>
            <person name="Giglio M.G."/>
            <person name="Touchman J.W."/>
            <person name="Blankenship R.E."/>
            <person name="Madigan M.T."/>
            <person name="Sattley W.M."/>
        </authorList>
    </citation>
    <scope>NUCLEOTIDE SEQUENCE [LARGE SCALE GENOMIC DNA]</scope>
    <source>
        <strain evidence="17">HH</strain>
    </source>
</reference>
<name>A0A5Q2N324_9FIRM</name>
<evidence type="ECO:0000259" key="14">
    <source>
        <dbReference type="Pfam" id="PF00717"/>
    </source>
</evidence>
<feature type="DNA-binding region" description="H-T-H motif" evidence="12">
    <location>
        <begin position="27"/>
        <end position="47"/>
    </location>
</feature>
<dbReference type="Gene3D" id="2.10.109.10">
    <property type="entry name" value="Umud Fragment, subunit A"/>
    <property type="match status" value="1"/>
</dbReference>
<proteinExistence type="inferred from homology"/>
<dbReference type="CDD" id="cd06529">
    <property type="entry name" value="S24_LexA-like"/>
    <property type="match status" value="1"/>
</dbReference>
<evidence type="ECO:0000256" key="7">
    <source>
        <dbReference type="ARBA" id="ARBA00023015"/>
    </source>
</evidence>
<feature type="active site" description="For autocatalytic cleavage activity" evidence="12">
    <location>
        <position position="120"/>
    </location>
</feature>
<dbReference type="SUPFAM" id="SSF51306">
    <property type="entry name" value="LexA/Signal peptidase"/>
    <property type="match status" value="1"/>
</dbReference>
<dbReference type="GO" id="GO:0004252">
    <property type="term" value="F:serine-type endopeptidase activity"/>
    <property type="evidence" value="ECO:0007669"/>
    <property type="project" value="UniProtKB-UniRule"/>
</dbReference>
<comment type="catalytic activity">
    <reaction evidence="12">
        <text>Hydrolysis of Ala-|-Gly bond in repressor LexA.</text>
        <dbReference type="EC" id="3.4.21.88"/>
    </reaction>
</comment>
<keyword evidence="10 12" id="KW-0234">DNA repair</keyword>